<protein>
    <submittedName>
        <fullName evidence="1">DUF1439 domain-containing protein</fullName>
    </submittedName>
</protein>
<dbReference type="Pfam" id="PF07273">
    <property type="entry name" value="DUF1439"/>
    <property type="match status" value="1"/>
</dbReference>
<dbReference type="Proteomes" id="UP000709336">
    <property type="component" value="Unassembled WGS sequence"/>
</dbReference>
<sequence length="242" mass="27541">MKALNWQDKCKVLGTALLIKLGKLPYDKFSEDELNDFLPQHFPISVPLTLPAVDANVELQEGTIKLNAQPGRVTLQLLAAIQITAVASTLYRAHLMITVSAQPVYNPETFVLGLEQVRIDSINLVNDEYALIMDAHYLMEKILPLALPKSMGRLISTPLFGALNMVTGGTSDLARNYFGLYMEGSKQRILDYHRPQIETALLNNLANYPTEYVMREDHWREYVFRRWGKRVAVEEGELRFLF</sequence>
<evidence type="ECO:0000313" key="1">
    <source>
        <dbReference type="EMBL" id="NMH61312.1"/>
    </source>
</evidence>
<accession>A0ABX1R855</accession>
<keyword evidence="2" id="KW-1185">Reference proteome</keyword>
<name>A0ABX1R855_9ALTE</name>
<gene>
    <name evidence="1" type="ORF">HCJ96_14875</name>
</gene>
<dbReference type="EMBL" id="JAATNW010000008">
    <property type="protein sequence ID" value="NMH61312.1"/>
    <property type="molecule type" value="Genomic_DNA"/>
</dbReference>
<proteinExistence type="predicted"/>
<dbReference type="Gene3D" id="3.15.10.40">
    <property type="entry name" value="Uncharacterised protein PF07273, DUF1439"/>
    <property type="match status" value="1"/>
</dbReference>
<organism evidence="1 2">
    <name type="scientific">Alteromonas ponticola</name>
    <dbReference type="NCBI Taxonomy" id="2720613"/>
    <lineage>
        <taxon>Bacteria</taxon>
        <taxon>Pseudomonadati</taxon>
        <taxon>Pseudomonadota</taxon>
        <taxon>Gammaproteobacteria</taxon>
        <taxon>Alteromonadales</taxon>
        <taxon>Alteromonadaceae</taxon>
        <taxon>Alteromonas/Salinimonas group</taxon>
        <taxon>Alteromonas</taxon>
    </lineage>
</organism>
<comment type="caution">
    <text evidence="1">The sequence shown here is derived from an EMBL/GenBank/DDBJ whole genome shotgun (WGS) entry which is preliminary data.</text>
</comment>
<evidence type="ECO:0000313" key="2">
    <source>
        <dbReference type="Proteomes" id="UP000709336"/>
    </source>
</evidence>
<dbReference type="InterPro" id="IPR010835">
    <property type="entry name" value="DUF1439"/>
</dbReference>
<reference evidence="1 2" key="1">
    <citation type="submission" date="2020-03" db="EMBL/GenBank/DDBJ databases">
        <title>Alteromonas ponticola sp. nov., isolated from seawater.</title>
        <authorList>
            <person name="Yoon J.-H."/>
            <person name="Kim Y.-O."/>
        </authorList>
    </citation>
    <scope>NUCLEOTIDE SEQUENCE [LARGE SCALE GENOMIC DNA]</scope>
    <source>
        <strain evidence="1 2">MYP5</strain>
    </source>
</reference>
<dbReference type="RefSeq" id="WP_169211873.1">
    <property type="nucleotide sequence ID" value="NZ_JAATNW010000008.1"/>
</dbReference>